<evidence type="ECO:0000256" key="1">
    <source>
        <dbReference type="SAM" id="MobiDB-lite"/>
    </source>
</evidence>
<sequence>MVMETFIFYTSSAEEVATVSENWRVDQDVMFYPNFKGPKLEKAVRSHQTPDSNWPSYPYMLLKICDDWKVARGWEKRALNPDSDLLTSDVEKPKKRRSLPPRRFSPTMEKRSITNGPSTSTQKCAFSSEEDSDSSPDETIEDTLPRIATRLPTKRLKTLYQLWMKVCIYVDLESENEVTTLRESPVQSQGKSAAEKKTNEINIAKANAAKSNLLKTNAAKVNATKTNTVNTVAEKPVTAKASANKSRHLNNLAKTVFSKIFNTQKDGVETISRFKQPLGIKPLSTLRDMNHQLPAPMSSSVSSHQHVAASPGSKRRLYVDSNTSSSLKKPAIAQESSFDKNVSRLTLKKSCEILECVNRVEQKIDRLLAFQDNQHIEDLFDEVMKLPVDDCDSWQMLEDLLMDKRNCIKLVSKYSTLGGSDLGDFVRRIWAALVTDKFGCELSWIGRDKKKIAVKGSNCFSLVVRTVKANIKYADVNDPDIEKASQDWIFKSKRRVQRAEDTSNVVESCVPSLSDSPVAGTSGCNRSAVSNI</sequence>
<dbReference type="EMBL" id="JAOYFB010000003">
    <property type="protein sequence ID" value="KAK4009188.1"/>
    <property type="molecule type" value="Genomic_DNA"/>
</dbReference>
<feature type="region of interest" description="Disordered" evidence="1">
    <location>
        <begin position="292"/>
        <end position="315"/>
    </location>
</feature>
<gene>
    <name evidence="2" type="ORF">OUZ56_018296</name>
</gene>
<proteinExistence type="predicted"/>
<dbReference type="PANTHER" id="PTHR34153:SF2">
    <property type="entry name" value="SI:CH211-262H13.3-RELATED"/>
    <property type="match status" value="1"/>
</dbReference>
<accession>A0ABQ9Z8I0</accession>
<comment type="caution">
    <text evidence="2">The sequence shown here is derived from an EMBL/GenBank/DDBJ whole genome shotgun (WGS) entry which is preliminary data.</text>
</comment>
<dbReference type="Proteomes" id="UP001234178">
    <property type="component" value="Unassembled WGS sequence"/>
</dbReference>
<protein>
    <recommendedName>
        <fullName evidence="4">DUF4806 domain-containing protein</fullName>
    </recommendedName>
</protein>
<keyword evidence="3" id="KW-1185">Reference proteome</keyword>
<feature type="compositionally biased region" description="Acidic residues" evidence="1">
    <location>
        <begin position="128"/>
        <end position="141"/>
    </location>
</feature>
<evidence type="ECO:0008006" key="4">
    <source>
        <dbReference type="Google" id="ProtNLM"/>
    </source>
</evidence>
<feature type="region of interest" description="Disordered" evidence="1">
    <location>
        <begin position="512"/>
        <end position="532"/>
    </location>
</feature>
<feature type="compositionally biased region" description="Polar residues" evidence="1">
    <location>
        <begin position="522"/>
        <end position="532"/>
    </location>
</feature>
<evidence type="ECO:0000313" key="2">
    <source>
        <dbReference type="EMBL" id="KAK4009188.1"/>
    </source>
</evidence>
<feature type="compositionally biased region" description="Low complexity" evidence="1">
    <location>
        <begin position="298"/>
        <end position="310"/>
    </location>
</feature>
<organism evidence="2 3">
    <name type="scientific">Daphnia magna</name>
    <dbReference type="NCBI Taxonomy" id="35525"/>
    <lineage>
        <taxon>Eukaryota</taxon>
        <taxon>Metazoa</taxon>
        <taxon>Ecdysozoa</taxon>
        <taxon>Arthropoda</taxon>
        <taxon>Crustacea</taxon>
        <taxon>Branchiopoda</taxon>
        <taxon>Diplostraca</taxon>
        <taxon>Cladocera</taxon>
        <taxon>Anomopoda</taxon>
        <taxon>Daphniidae</taxon>
        <taxon>Daphnia</taxon>
    </lineage>
</organism>
<feature type="region of interest" description="Disordered" evidence="1">
    <location>
        <begin position="85"/>
        <end position="143"/>
    </location>
</feature>
<evidence type="ECO:0000313" key="3">
    <source>
        <dbReference type="Proteomes" id="UP001234178"/>
    </source>
</evidence>
<reference evidence="2 3" key="1">
    <citation type="journal article" date="2023" name="Nucleic Acids Res.">
        <title>The hologenome of Daphnia magna reveals possible DNA methylation and microbiome-mediated evolution of the host genome.</title>
        <authorList>
            <person name="Chaturvedi A."/>
            <person name="Li X."/>
            <person name="Dhandapani V."/>
            <person name="Marshall H."/>
            <person name="Kissane S."/>
            <person name="Cuenca-Cambronero M."/>
            <person name="Asole G."/>
            <person name="Calvet F."/>
            <person name="Ruiz-Romero M."/>
            <person name="Marangio P."/>
            <person name="Guigo R."/>
            <person name="Rago D."/>
            <person name="Mirbahai L."/>
            <person name="Eastwood N."/>
            <person name="Colbourne J.K."/>
            <person name="Zhou J."/>
            <person name="Mallon E."/>
            <person name="Orsini L."/>
        </authorList>
    </citation>
    <scope>NUCLEOTIDE SEQUENCE [LARGE SCALE GENOMIC DNA]</scope>
    <source>
        <strain evidence="2">LRV0_1</strain>
    </source>
</reference>
<dbReference type="PANTHER" id="PTHR34153">
    <property type="entry name" value="SI:CH211-262H13.3-RELATED-RELATED"/>
    <property type="match status" value="1"/>
</dbReference>
<name>A0ABQ9Z8I0_9CRUS</name>
<feature type="compositionally biased region" description="Polar residues" evidence="1">
    <location>
        <begin position="113"/>
        <end position="125"/>
    </location>
</feature>